<name>A0A916UA58_9BURK</name>
<sequence length="75" mass="8050">MYEVHGLHNLAIAATIAIGGLYKSLAKAYSAVQGWVCAVANIDGMSATKWLAGLGIFFKGPVNNFVRPYLRLPVL</sequence>
<evidence type="ECO:0000313" key="2">
    <source>
        <dbReference type="Proteomes" id="UP000637423"/>
    </source>
</evidence>
<dbReference type="EMBL" id="BMED01000001">
    <property type="protein sequence ID" value="GGC65436.1"/>
    <property type="molecule type" value="Genomic_DNA"/>
</dbReference>
<evidence type="ECO:0000313" key="1">
    <source>
        <dbReference type="EMBL" id="GGC65436.1"/>
    </source>
</evidence>
<comment type="caution">
    <text evidence="1">The sequence shown here is derived from an EMBL/GenBank/DDBJ whole genome shotgun (WGS) entry which is preliminary data.</text>
</comment>
<dbReference type="AlphaFoldDB" id="A0A916UA58"/>
<organism evidence="1 2">
    <name type="scientific">Undibacterium terreum</name>
    <dbReference type="NCBI Taxonomy" id="1224302"/>
    <lineage>
        <taxon>Bacteria</taxon>
        <taxon>Pseudomonadati</taxon>
        <taxon>Pseudomonadota</taxon>
        <taxon>Betaproteobacteria</taxon>
        <taxon>Burkholderiales</taxon>
        <taxon>Oxalobacteraceae</taxon>
        <taxon>Undibacterium</taxon>
    </lineage>
</organism>
<protein>
    <submittedName>
        <fullName evidence="1">Uncharacterized protein</fullName>
    </submittedName>
</protein>
<reference evidence="1" key="1">
    <citation type="journal article" date="2014" name="Int. J. Syst. Evol. Microbiol.">
        <title>Complete genome sequence of Corynebacterium casei LMG S-19264T (=DSM 44701T), isolated from a smear-ripened cheese.</title>
        <authorList>
            <consortium name="US DOE Joint Genome Institute (JGI-PGF)"/>
            <person name="Walter F."/>
            <person name="Albersmeier A."/>
            <person name="Kalinowski J."/>
            <person name="Ruckert C."/>
        </authorList>
    </citation>
    <scope>NUCLEOTIDE SEQUENCE</scope>
    <source>
        <strain evidence="1">CGMCC 1.10998</strain>
    </source>
</reference>
<keyword evidence="2" id="KW-1185">Reference proteome</keyword>
<reference evidence="1" key="2">
    <citation type="submission" date="2020-09" db="EMBL/GenBank/DDBJ databases">
        <authorList>
            <person name="Sun Q."/>
            <person name="Zhou Y."/>
        </authorList>
    </citation>
    <scope>NUCLEOTIDE SEQUENCE</scope>
    <source>
        <strain evidence="1">CGMCC 1.10998</strain>
    </source>
</reference>
<accession>A0A916UA58</accession>
<gene>
    <name evidence="1" type="ORF">GCM10011396_10530</name>
</gene>
<proteinExistence type="predicted"/>
<dbReference type="Proteomes" id="UP000637423">
    <property type="component" value="Unassembled WGS sequence"/>
</dbReference>